<dbReference type="GO" id="GO:0008168">
    <property type="term" value="F:methyltransferase activity"/>
    <property type="evidence" value="ECO:0007669"/>
    <property type="project" value="UniProtKB-KW"/>
</dbReference>
<organism evidence="3 4">
    <name type="scientific">Apibacter mensalis</name>
    <dbReference type="NCBI Taxonomy" id="1586267"/>
    <lineage>
        <taxon>Bacteria</taxon>
        <taxon>Pseudomonadati</taxon>
        <taxon>Bacteroidota</taxon>
        <taxon>Flavobacteriia</taxon>
        <taxon>Flavobacteriales</taxon>
        <taxon>Weeksellaceae</taxon>
        <taxon>Apibacter</taxon>
    </lineage>
</organism>
<evidence type="ECO:0000313" key="3">
    <source>
        <dbReference type="EMBL" id="CVK16902.1"/>
    </source>
</evidence>
<evidence type="ECO:0000313" key="4">
    <source>
        <dbReference type="Proteomes" id="UP000182761"/>
    </source>
</evidence>
<reference evidence="3 4" key="1">
    <citation type="submission" date="2016-01" db="EMBL/GenBank/DDBJ databases">
        <authorList>
            <person name="McClelland M."/>
            <person name="Jain A."/>
            <person name="Saraogi P."/>
            <person name="Mendelson R."/>
            <person name="Westerman R."/>
            <person name="SanMiguel P."/>
            <person name="Csonka L."/>
        </authorList>
    </citation>
    <scope>NUCLEOTIDE SEQUENCE [LARGE SCALE GENOMIC DNA]</scope>
    <source>
        <strain evidence="3 4">R-53146</strain>
    </source>
</reference>
<dbReference type="PANTHER" id="PTHR43861">
    <property type="entry name" value="TRANS-ACONITATE 2-METHYLTRANSFERASE-RELATED"/>
    <property type="match status" value="1"/>
</dbReference>
<dbReference type="InterPro" id="IPR029063">
    <property type="entry name" value="SAM-dependent_MTases_sf"/>
</dbReference>
<dbReference type="AlphaFoldDB" id="A0A0X3ARC5"/>
<dbReference type="Proteomes" id="UP000182761">
    <property type="component" value="Unassembled WGS sequence"/>
</dbReference>
<accession>A0A0X3ARC5</accession>
<dbReference type="EMBL" id="FCOR01000012">
    <property type="protein sequence ID" value="CVK16902.1"/>
    <property type="molecule type" value="Genomic_DNA"/>
</dbReference>
<dbReference type="InterPro" id="IPR041698">
    <property type="entry name" value="Methyltransf_25"/>
</dbReference>
<dbReference type="CDD" id="cd02440">
    <property type="entry name" value="AdoMet_MTases"/>
    <property type="match status" value="1"/>
</dbReference>
<dbReference type="OrthoDB" id="9791837at2"/>
<dbReference type="Pfam" id="PF13649">
    <property type="entry name" value="Methyltransf_25"/>
    <property type="match status" value="1"/>
</dbReference>
<evidence type="ECO:0000259" key="2">
    <source>
        <dbReference type="Pfam" id="PF13649"/>
    </source>
</evidence>
<evidence type="ECO:0000256" key="1">
    <source>
        <dbReference type="ARBA" id="ARBA00022679"/>
    </source>
</evidence>
<dbReference type="Gene3D" id="3.40.50.150">
    <property type="entry name" value="Vaccinia Virus protein VP39"/>
    <property type="match status" value="1"/>
</dbReference>
<dbReference type="STRING" id="1586267.GCA_001418685_01766"/>
<dbReference type="GO" id="GO:0032259">
    <property type="term" value="P:methylation"/>
    <property type="evidence" value="ECO:0007669"/>
    <property type="project" value="UniProtKB-KW"/>
</dbReference>
<keyword evidence="4" id="KW-1185">Reference proteome</keyword>
<feature type="domain" description="Methyltransferase" evidence="2">
    <location>
        <begin position="46"/>
        <end position="140"/>
    </location>
</feature>
<proteinExistence type="predicted"/>
<keyword evidence="1 3" id="KW-0808">Transferase</keyword>
<dbReference type="Gene3D" id="6.10.140.280">
    <property type="match status" value="1"/>
</dbReference>
<name>A0A0X3ARC5_9FLAO</name>
<dbReference type="SUPFAM" id="SSF53335">
    <property type="entry name" value="S-adenosyl-L-methionine-dependent methyltransferases"/>
    <property type="match status" value="1"/>
</dbReference>
<protein>
    <submittedName>
        <fullName evidence="3">tRNA (Cmo5U34)-methyltransferase</fullName>
    </submittedName>
</protein>
<dbReference type="RefSeq" id="WP_055426086.1">
    <property type="nucleotide sequence ID" value="NZ_FCOR01000012.1"/>
</dbReference>
<sequence>MKTIETLFNSVARQYDKQREKLIPCFHDFYKIAVENLNPLTSSPEILDLGAGTGLLSEFILQKYPNAKITLVDLSEKMLEIAKNRFKTHPSIHIICQDFTTYTVTKPYDAVVSSLAIHHLEDTDKIKLYNSIFSYLKNQGVFINAEQVSGEDEYFSKFYDTRWRYQIENSGLTPDEINASYERIKLDKRSPILAQVTWLKNAGFKHVDCLYKYYDFAVLYAKK</sequence>
<gene>
    <name evidence="3" type="ORF">Ga0061079_11233</name>
</gene>
<keyword evidence="3" id="KW-0489">Methyltransferase</keyword>